<dbReference type="SUPFAM" id="SSF50249">
    <property type="entry name" value="Nucleic acid-binding proteins"/>
    <property type="match status" value="1"/>
</dbReference>
<dbReference type="InterPro" id="IPR012340">
    <property type="entry name" value="NA-bd_OB-fold"/>
</dbReference>
<dbReference type="InterPro" id="IPR040260">
    <property type="entry name" value="RFA2-like"/>
</dbReference>
<evidence type="ECO:0000256" key="5">
    <source>
        <dbReference type="ARBA" id="ARBA00022895"/>
    </source>
</evidence>
<evidence type="ECO:0000256" key="6">
    <source>
        <dbReference type="ARBA" id="ARBA00023125"/>
    </source>
</evidence>
<dbReference type="PANTHER" id="PTHR13989:SF33">
    <property type="entry name" value="CST COMPLEX SUBUNIT STN1"/>
    <property type="match status" value="1"/>
</dbReference>
<name>A0AAN8KCP9_PATCE</name>
<dbReference type="Proteomes" id="UP001347796">
    <property type="component" value="Unassembled WGS sequence"/>
</dbReference>
<comment type="caution">
    <text evidence="9">The sequence shown here is derived from an EMBL/GenBank/DDBJ whole genome shotgun (WGS) entry which is preliminary data.</text>
</comment>
<sequence>MAEADISNDEEMKDVEDCNYQPPKYWGLDYHFRSCLKLYICEILQAPYNTPCKGVFAYKNHPFQKVDIMGVIVGIDERTRCYTYNVDDGTGVITCAIWNNLPVDNYPLRRLPGILIKKLDDVCKPKLYELGDMIHVCGKLKMFRNMREIVSSYHNKILDPSTELHRIKELPHLHQQFYNKSFTLPKTIQDEDKT</sequence>
<gene>
    <name evidence="9" type="ORF">SNE40_002685</name>
</gene>
<evidence type="ECO:0000256" key="3">
    <source>
        <dbReference type="ARBA" id="ARBA00017411"/>
    </source>
</evidence>
<keyword evidence="7" id="KW-0539">Nucleus</keyword>
<evidence type="ECO:0000256" key="1">
    <source>
        <dbReference type="ARBA" id="ARBA00004123"/>
    </source>
</evidence>
<comment type="subcellular location">
    <subcellularLocation>
        <location evidence="2">Chromosome</location>
        <location evidence="2">Telomere</location>
    </subcellularLocation>
    <subcellularLocation>
        <location evidence="1">Nucleus</location>
    </subcellularLocation>
</comment>
<evidence type="ECO:0000313" key="10">
    <source>
        <dbReference type="Proteomes" id="UP001347796"/>
    </source>
</evidence>
<keyword evidence="4" id="KW-0158">Chromosome</keyword>
<keyword evidence="10" id="KW-1185">Reference proteome</keyword>
<dbReference type="GO" id="GO:0005634">
    <property type="term" value="C:nucleus"/>
    <property type="evidence" value="ECO:0007669"/>
    <property type="project" value="UniProtKB-SubCell"/>
</dbReference>
<evidence type="ECO:0000256" key="8">
    <source>
        <dbReference type="ARBA" id="ARBA00030039"/>
    </source>
</evidence>
<dbReference type="GO" id="GO:0003677">
    <property type="term" value="F:DNA binding"/>
    <property type="evidence" value="ECO:0007669"/>
    <property type="project" value="UniProtKB-KW"/>
</dbReference>
<proteinExistence type="predicted"/>
<evidence type="ECO:0000313" key="9">
    <source>
        <dbReference type="EMBL" id="KAK6190919.1"/>
    </source>
</evidence>
<reference evidence="9 10" key="1">
    <citation type="submission" date="2024-01" db="EMBL/GenBank/DDBJ databases">
        <title>The genome of the rayed Mediterranean limpet Patella caerulea (Linnaeus, 1758).</title>
        <authorList>
            <person name="Anh-Thu Weber A."/>
            <person name="Halstead-Nussloch G."/>
        </authorList>
    </citation>
    <scope>NUCLEOTIDE SEQUENCE [LARGE SCALE GENOMIC DNA]</scope>
    <source>
        <strain evidence="9">AATW-2023a</strain>
        <tissue evidence="9">Whole specimen</tissue>
    </source>
</reference>
<protein>
    <recommendedName>
        <fullName evidence="3">CST complex subunit STN1</fullName>
    </recommendedName>
    <alternativeName>
        <fullName evidence="8">Suppressor of cdc thirteen homolog</fullName>
    </alternativeName>
</protein>
<organism evidence="9 10">
    <name type="scientific">Patella caerulea</name>
    <name type="common">Rayed Mediterranean limpet</name>
    <dbReference type="NCBI Taxonomy" id="87958"/>
    <lineage>
        <taxon>Eukaryota</taxon>
        <taxon>Metazoa</taxon>
        <taxon>Spiralia</taxon>
        <taxon>Lophotrochozoa</taxon>
        <taxon>Mollusca</taxon>
        <taxon>Gastropoda</taxon>
        <taxon>Patellogastropoda</taxon>
        <taxon>Patelloidea</taxon>
        <taxon>Patellidae</taxon>
        <taxon>Patella</taxon>
    </lineage>
</organism>
<dbReference type="AlphaFoldDB" id="A0AAN8KCP9"/>
<dbReference type="EMBL" id="JAZGQO010000002">
    <property type="protein sequence ID" value="KAK6190919.1"/>
    <property type="molecule type" value="Genomic_DNA"/>
</dbReference>
<evidence type="ECO:0000256" key="4">
    <source>
        <dbReference type="ARBA" id="ARBA00022454"/>
    </source>
</evidence>
<accession>A0AAN8KCP9</accession>
<keyword evidence="5" id="KW-0779">Telomere</keyword>
<dbReference type="PANTHER" id="PTHR13989">
    <property type="entry name" value="REPLICATION PROTEIN A-RELATED"/>
    <property type="match status" value="1"/>
</dbReference>
<dbReference type="Gene3D" id="2.40.50.140">
    <property type="entry name" value="Nucleic acid-binding proteins"/>
    <property type="match status" value="1"/>
</dbReference>
<dbReference type="GO" id="GO:0000781">
    <property type="term" value="C:chromosome, telomeric region"/>
    <property type="evidence" value="ECO:0007669"/>
    <property type="project" value="UniProtKB-SubCell"/>
</dbReference>
<keyword evidence="6" id="KW-0238">DNA-binding</keyword>
<evidence type="ECO:0000256" key="7">
    <source>
        <dbReference type="ARBA" id="ARBA00023242"/>
    </source>
</evidence>
<evidence type="ECO:0000256" key="2">
    <source>
        <dbReference type="ARBA" id="ARBA00004574"/>
    </source>
</evidence>